<evidence type="ECO:0000313" key="2">
    <source>
        <dbReference type="EMBL" id="CRZ06044.1"/>
    </source>
</evidence>
<keyword evidence="1" id="KW-0472">Membrane</keyword>
<feature type="transmembrane region" description="Helical" evidence="1">
    <location>
        <begin position="95"/>
        <end position="114"/>
    </location>
</feature>
<organism evidence="2">
    <name type="scientific">Spongospora subterranea</name>
    <dbReference type="NCBI Taxonomy" id="70186"/>
    <lineage>
        <taxon>Eukaryota</taxon>
        <taxon>Sar</taxon>
        <taxon>Rhizaria</taxon>
        <taxon>Endomyxa</taxon>
        <taxon>Phytomyxea</taxon>
        <taxon>Plasmodiophorida</taxon>
        <taxon>Plasmodiophoridae</taxon>
        <taxon>Spongospora</taxon>
    </lineage>
</organism>
<proteinExistence type="predicted"/>
<feature type="non-terminal residue" evidence="2">
    <location>
        <position position="1"/>
    </location>
</feature>
<reference evidence="2" key="1">
    <citation type="submission" date="2015-04" db="EMBL/GenBank/DDBJ databases">
        <title>The genome sequence of the plant pathogenic Rhizarian Plasmodiophora brassicae reveals insights in its biotrophic life cycle and the origin of chitin synthesis.</title>
        <authorList>
            <person name="Schwelm A."/>
            <person name="Fogelqvist J."/>
            <person name="Knaust A."/>
            <person name="Julke S."/>
            <person name="Lilja T."/>
            <person name="Dhandapani V."/>
            <person name="Bonilla-Rosso G."/>
            <person name="Karlsson M."/>
            <person name="Shevchenko A."/>
            <person name="Choi S.R."/>
            <person name="Kim H.G."/>
            <person name="Park J.Y."/>
            <person name="Lim Y.P."/>
            <person name="Ludwig-Muller J."/>
            <person name="Dixelius C."/>
        </authorList>
    </citation>
    <scope>NUCLEOTIDE SEQUENCE</scope>
    <source>
        <tissue evidence="2">Potato root galls</tissue>
    </source>
</reference>
<sequence>PPPSPSLPPPPHHRFFAFSGSVRIWVFDCAPDVCWLQQEASFLCLECIPFHEPQKVVVLREDIVSGLDLTAVEIFIVLGVGLEALVFCADSSFSLDFTCVPFWAALNLVLFFFFF</sequence>
<accession>A0A0H5RC14</accession>
<dbReference type="AlphaFoldDB" id="A0A0H5RC14"/>
<protein>
    <submittedName>
        <fullName evidence="2">Uncharacterized protein</fullName>
    </submittedName>
</protein>
<dbReference type="EMBL" id="HACM01005602">
    <property type="protein sequence ID" value="CRZ06044.1"/>
    <property type="molecule type" value="Transcribed_RNA"/>
</dbReference>
<feature type="non-terminal residue" evidence="2">
    <location>
        <position position="115"/>
    </location>
</feature>
<evidence type="ECO:0000256" key="1">
    <source>
        <dbReference type="SAM" id="Phobius"/>
    </source>
</evidence>
<keyword evidence="1" id="KW-0812">Transmembrane</keyword>
<name>A0A0H5RC14_9EUKA</name>
<keyword evidence="1" id="KW-1133">Transmembrane helix</keyword>